<dbReference type="Proteomes" id="UP000649573">
    <property type="component" value="Unassembled WGS sequence"/>
</dbReference>
<protein>
    <submittedName>
        <fullName evidence="2">Uncharacterized protein</fullName>
    </submittedName>
</protein>
<feature type="region of interest" description="Disordered" evidence="1">
    <location>
        <begin position="129"/>
        <end position="152"/>
    </location>
</feature>
<dbReference type="EMBL" id="BMRE01000096">
    <property type="protein sequence ID" value="GGU85548.1"/>
    <property type="molecule type" value="Genomic_DNA"/>
</dbReference>
<evidence type="ECO:0000313" key="2">
    <source>
        <dbReference type="EMBL" id="GGU85548.1"/>
    </source>
</evidence>
<proteinExistence type="predicted"/>
<organism evidence="2 3">
    <name type="scientific">Lentzea flava</name>
    <dbReference type="NCBI Taxonomy" id="103732"/>
    <lineage>
        <taxon>Bacteria</taxon>
        <taxon>Bacillati</taxon>
        <taxon>Actinomycetota</taxon>
        <taxon>Actinomycetes</taxon>
        <taxon>Pseudonocardiales</taxon>
        <taxon>Pseudonocardiaceae</taxon>
        <taxon>Lentzea</taxon>
    </lineage>
</organism>
<accession>A0ABQ2VGB6</accession>
<comment type="caution">
    <text evidence="2">The sequence shown here is derived from an EMBL/GenBank/DDBJ whole genome shotgun (WGS) entry which is preliminary data.</text>
</comment>
<evidence type="ECO:0000313" key="3">
    <source>
        <dbReference type="Proteomes" id="UP000649573"/>
    </source>
</evidence>
<gene>
    <name evidence="2" type="ORF">GCM10010178_89600</name>
</gene>
<sequence>MLGERDCAAELILGPEVQRVHDAARFVAFEVPQHPGAVGVRDGLPERDRVQRLPTPLGHGGVGVDRVEHRVRANVAVPHHPQVRTAERGGDLGGLQERAVCLRGVDDLVEPRLRAGVLDTHARRLGEQQVGRHGCQVRGERDVHAGPLLSPR</sequence>
<keyword evidence="3" id="KW-1185">Reference proteome</keyword>
<evidence type="ECO:0000256" key="1">
    <source>
        <dbReference type="SAM" id="MobiDB-lite"/>
    </source>
</evidence>
<name>A0ABQ2VGB6_9PSEU</name>
<reference evidence="3" key="1">
    <citation type="journal article" date="2019" name="Int. J. Syst. Evol. Microbiol.">
        <title>The Global Catalogue of Microorganisms (GCM) 10K type strain sequencing project: providing services to taxonomists for standard genome sequencing and annotation.</title>
        <authorList>
            <consortium name="The Broad Institute Genomics Platform"/>
            <consortium name="The Broad Institute Genome Sequencing Center for Infectious Disease"/>
            <person name="Wu L."/>
            <person name="Ma J."/>
        </authorList>
    </citation>
    <scope>NUCLEOTIDE SEQUENCE [LARGE SCALE GENOMIC DNA]</scope>
    <source>
        <strain evidence="3">JCM 3296</strain>
    </source>
</reference>